<accession>A0A8J2SKM0</accession>
<dbReference type="Proteomes" id="UP000789595">
    <property type="component" value="Unassembled WGS sequence"/>
</dbReference>
<keyword evidence="2" id="KW-1185">Reference proteome</keyword>
<dbReference type="InterPro" id="IPR011990">
    <property type="entry name" value="TPR-like_helical_dom_sf"/>
</dbReference>
<name>A0A8J2SKM0_9STRA</name>
<dbReference type="AlphaFoldDB" id="A0A8J2SKM0"/>
<protein>
    <recommendedName>
        <fullName evidence="3">Tetratricopeptide repeat protein</fullName>
    </recommendedName>
</protein>
<dbReference type="Gene3D" id="1.25.40.10">
    <property type="entry name" value="Tetratricopeptide repeat domain"/>
    <property type="match status" value="1"/>
</dbReference>
<organism evidence="1 2">
    <name type="scientific">Pelagomonas calceolata</name>
    <dbReference type="NCBI Taxonomy" id="35677"/>
    <lineage>
        <taxon>Eukaryota</taxon>
        <taxon>Sar</taxon>
        <taxon>Stramenopiles</taxon>
        <taxon>Ochrophyta</taxon>
        <taxon>Pelagophyceae</taxon>
        <taxon>Pelagomonadales</taxon>
        <taxon>Pelagomonadaceae</taxon>
        <taxon>Pelagomonas</taxon>
    </lineage>
</organism>
<evidence type="ECO:0000313" key="1">
    <source>
        <dbReference type="EMBL" id="CAH0369421.1"/>
    </source>
</evidence>
<feature type="non-terminal residue" evidence="1">
    <location>
        <position position="1"/>
    </location>
</feature>
<evidence type="ECO:0000313" key="2">
    <source>
        <dbReference type="Proteomes" id="UP000789595"/>
    </source>
</evidence>
<comment type="caution">
    <text evidence="1">The sequence shown here is derived from an EMBL/GenBank/DDBJ whole genome shotgun (WGS) entry which is preliminary data.</text>
</comment>
<sequence>GTEHQITLREASNYALTLIKLGRYAEARAFTRNRMPVASRVLGDNNDITLKMRRTYAMALYRDAGASLDDVREAVTTLEESKRTARRVLGSAHPTVSWIERSLRDARAALRARETGDA</sequence>
<evidence type="ECO:0008006" key="3">
    <source>
        <dbReference type="Google" id="ProtNLM"/>
    </source>
</evidence>
<proteinExistence type="predicted"/>
<dbReference type="EMBL" id="CAKKNE010000002">
    <property type="protein sequence ID" value="CAH0369421.1"/>
    <property type="molecule type" value="Genomic_DNA"/>
</dbReference>
<reference evidence="1" key="1">
    <citation type="submission" date="2021-11" db="EMBL/GenBank/DDBJ databases">
        <authorList>
            <consortium name="Genoscope - CEA"/>
            <person name="William W."/>
        </authorList>
    </citation>
    <scope>NUCLEOTIDE SEQUENCE</scope>
</reference>
<gene>
    <name evidence="1" type="ORF">PECAL_2P25430</name>
</gene>